<accession>A0A0A9GI48</accession>
<organism evidence="1">
    <name type="scientific">Arundo donax</name>
    <name type="common">Giant reed</name>
    <name type="synonym">Donax arundinaceus</name>
    <dbReference type="NCBI Taxonomy" id="35708"/>
    <lineage>
        <taxon>Eukaryota</taxon>
        <taxon>Viridiplantae</taxon>
        <taxon>Streptophyta</taxon>
        <taxon>Embryophyta</taxon>
        <taxon>Tracheophyta</taxon>
        <taxon>Spermatophyta</taxon>
        <taxon>Magnoliopsida</taxon>
        <taxon>Liliopsida</taxon>
        <taxon>Poales</taxon>
        <taxon>Poaceae</taxon>
        <taxon>PACMAD clade</taxon>
        <taxon>Arundinoideae</taxon>
        <taxon>Arundineae</taxon>
        <taxon>Arundo</taxon>
    </lineage>
</organism>
<name>A0A0A9GI48_ARUDO</name>
<protein>
    <submittedName>
        <fullName evidence="1">Uncharacterized protein</fullName>
    </submittedName>
</protein>
<sequence length="58" mass="7031">MLNRIYSRAEEKTNQYVTWIQVLYKAAPAKECWSYHRQFCHQMTQFTNIGANVTRYQL</sequence>
<reference evidence="1" key="1">
    <citation type="submission" date="2014-09" db="EMBL/GenBank/DDBJ databases">
        <authorList>
            <person name="Magalhaes I.L.F."/>
            <person name="Oliveira U."/>
            <person name="Santos F.R."/>
            <person name="Vidigal T.H.D.A."/>
            <person name="Brescovit A.D."/>
            <person name="Santos A.J."/>
        </authorList>
    </citation>
    <scope>NUCLEOTIDE SEQUENCE</scope>
    <source>
        <tissue evidence="1">Shoot tissue taken approximately 20 cm above the soil surface</tissue>
    </source>
</reference>
<evidence type="ECO:0000313" key="1">
    <source>
        <dbReference type="EMBL" id="JAE22196.1"/>
    </source>
</evidence>
<proteinExistence type="predicted"/>
<dbReference type="AlphaFoldDB" id="A0A0A9GI48"/>
<dbReference type="EMBL" id="GBRH01175700">
    <property type="protein sequence ID" value="JAE22196.1"/>
    <property type="molecule type" value="Transcribed_RNA"/>
</dbReference>
<reference evidence="1" key="2">
    <citation type="journal article" date="2015" name="Data Brief">
        <title>Shoot transcriptome of the giant reed, Arundo donax.</title>
        <authorList>
            <person name="Barrero R.A."/>
            <person name="Guerrero F.D."/>
            <person name="Moolhuijzen P."/>
            <person name="Goolsby J.A."/>
            <person name="Tidwell J."/>
            <person name="Bellgard S.E."/>
            <person name="Bellgard M.I."/>
        </authorList>
    </citation>
    <scope>NUCLEOTIDE SEQUENCE</scope>
    <source>
        <tissue evidence="1">Shoot tissue taken approximately 20 cm above the soil surface</tissue>
    </source>
</reference>